<dbReference type="EMBL" id="BAAFJT010000002">
    <property type="protein sequence ID" value="GAB0181548.1"/>
    <property type="molecule type" value="Genomic_DNA"/>
</dbReference>
<dbReference type="Proteomes" id="UP001623348">
    <property type="component" value="Unassembled WGS sequence"/>
</dbReference>
<proteinExistence type="predicted"/>
<organism evidence="2 3">
    <name type="scientific">Grus japonensis</name>
    <name type="common">Japanese crane</name>
    <name type="synonym">Red-crowned crane</name>
    <dbReference type="NCBI Taxonomy" id="30415"/>
    <lineage>
        <taxon>Eukaryota</taxon>
        <taxon>Metazoa</taxon>
        <taxon>Chordata</taxon>
        <taxon>Craniata</taxon>
        <taxon>Vertebrata</taxon>
        <taxon>Euteleostomi</taxon>
        <taxon>Archelosauria</taxon>
        <taxon>Archosauria</taxon>
        <taxon>Dinosauria</taxon>
        <taxon>Saurischia</taxon>
        <taxon>Theropoda</taxon>
        <taxon>Coelurosauria</taxon>
        <taxon>Aves</taxon>
        <taxon>Neognathae</taxon>
        <taxon>Neoaves</taxon>
        <taxon>Gruiformes</taxon>
        <taxon>Gruidae</taxon>
        <taxon>Grus</taxon>
    </lineage>
</organism>
<gene>
    <name evidence="2" type="ORF">GRJ2_000620100</name>
</gene>
<name>A0ABC9W7N7_GRUJA</name>
<dbReference type="AlphaFoldDB" id="A0ABC9W7N7"/>
<dbReference type="Gene3D" id="3.60.10.10">
    <property type="entry name" value="Endonuclease/exonuclease/phosphatase"/>
    <property type="match status" value="1"/>
</dbReference>
<accession>A0ABC9W7N7</accession>
<dbReference type="SUPFAM" id="SSF56219">
    <property type="entry name" value="DNase I-like"/>
    <property type="match status" value="1"/>
</dbReference>
<keyword evidence="3" id="KW-1185">Reference proteome</keyword>
<protein>
    <submittedName>
        <fullName evidence="2">Uncharacterized protein</fullName>
    </submittedName>
</protein>
<reference evidence="2 3" key="1">
    <citation type="submission" date="2024-06" db="EMBL/GenBank/DDBJ databases">
        <title>The draft genome of Grus japonensis, version 3.</title>
        <authorList>
            <person name="Nabeshima K."/>
            <person name="Suzuki S."/>
            <person name="Onuma M."/>
        </authorList>
    </citation>
    <scope>NUCLEOTIDE SEQUENCE [LARGE SCALE GENOMIC DNA]</scope>
    <source>
        <strain evidence="2 3">451A</strain>
    </source>
</reference>
<evidence type="ECO:0000256" key="1">
    <source>
        <dbReference type="SAM" id="MobiDB-lite"/>
    </source>
</evidence>
<comment type="caution">
    <text evidence="2">The sequence shown here is derived from an EMBL/GenBank/DDBJ whole genome shotgun (WGS) entry which is preliminary data.</text>
</comment>
<dbReference type="InterPro" id="IPR036691">
    <property type="entry name" value="Endo/exonu/phosph_ase_sf"/>
</dbReference>
<evidence type="ECO:0000313" key="3">
    <source>
        <dbReference type="Proteomes" id="UP001623348"/>
    </source>
</evidence>
<evidence type="ECO:0000313" key="2">
    <source>
        <dbReference type="EMBL" id="GAB0181548.1"/>
    </source>
</evidence>
<feature type="region of interest" description="Disordered" evidence="1">
    <location>
        <begin position="17"/>
        <end position="42"/>
    </location>
</feature>
<sequence>MEKIMVRQAVPLQPREVHGGADIHLQPVEDPTPESVDAPKGGCDPVGSPRWSNLLAGPVALWKEEPTLEQLPGEGILNPSNSYQFDVNAGNRCPELGKGSQVSRRAPEVQHKVIPATPANQSASSGAQLKCLYANDHNMGNKEEELETCACLQDCDLIGITEMWWDGSYDWSVGMEGHRLFRKDRQGRRGEGVTLYVNDQLECMELCLEKALGRPYSSLLVPEGAYKKAGETLFTKAWSDRTRANGFKLKEGRFT</sequence>